<dbReference type="PANTHER" id="PTHR34501:SF9">
    <property type="entry name" value="MAJOR OUTER MEMBRANE PROTEIN P.IA"/>
    <property type="match status" value="1"/>
</dbReference>
<keyword evidence="10" id="KW-0998">Cell outer membrane</keyword>
<evidence type="ECO:0000256" key="3">
    <source>
        <dbReference type="ARBA" id="ARBA00022448"/>
    </source>
</evidence>
<dbReference type="PANTHER" id="PTHR34501">
    <property type="entry name" value="PROTEIN YDDL-RELATED"/>
    <property type="match status" value="1"/>
</dbReference>
<dbReference type="PRINTS" id="PR00184">
    <property type="entry name" value="NEISSPPORIN"/>
</dbReference>
<dbReference type="InterPro" id="IPR033900">
    <property type="entry name" value="Gram_neg_porin_domain"/>
</dbReference>
<dbReference type="PRINTS" id="PR00182">
    <property type="entry name" value="ECOLNEIPORIN"/>
</dbReference>
<dbReference type="InterPro" id="IPR001702">
    <property type="entry name" value="Porin_Gram-ve"/>
</dbReference>
<evidence type="ECO:0000256" key="6">
    <source>
        <dbReference type="ARBA" id="ARBA00022729"/>
    </source>
</evidence>
<dbReference type="Pfam" id="PF13609">
    <property type="entry name" value="Porin_4"/>
    <property type="match status" value="1"/>
</dbReference>
<reference evidence="12 13" key="1">
    <citation type="submission" date="2021-03" db="EMBL/GenBank/DDBJ databases">
        <authorList>
            <person name="Peeters C."/>
        </authorList>
    </citation>
    <scope>NUCLEOTIDE SEQUENCE [LARGE SCALE GENOMIC DNA]</scope>
    <source>
        <strain evidence="12 13">LMG 26411</strain>
    </source>
</reference>
<dbReference type="SUPFAM" id="SSF56935">
    <property type="entry name" value="Porins"/>
    <property type="match status" value="1"/>
</dbReference>
<evidence type="ECO:0000256" key="8">
    <source>
        <dbReference type="ARBA" id="ARBA00023114"/>
    </source>
</evidence>
<keyword evidence="6" id="KW-0732">Signal</keyword>
<evidence type="ECO:0000313" key="12">
    <source>
        <dbReference type="EMBL" id="CAG2144404.1"/>
    </source>
</evidence>
<evidence type="ECO:0000256" key="7">
    <source>
        <dbReference type="ARBA" id="ARBA00023065"/>
    </source>
</evidence>
<name>A0ABN7PWW6_9BURK</name>
<evidence type="ECO:0000256" key="2">
    <source>
        <dbReference type="ARBA" id="ARBA00011233"/>
    </source>
</evidence>
<keyword evidence="7" id="KW-0406">Ion transport</keyword>
<evidence type="ECO:0000256" key="5">
    <source>
        <dbReference type="ARBA" id="ARBA00022692"/>
    </source>
</evidence>
<dbReference type="InterPro" id="IPR050298">
    <property type="entry name" value="Gram-neg_bact_OMP"/>
</dbReference>
<keyword evidence="4" id="KW-1134">Transmembrane beta strand</keyword>
<sequence>MGVTLLTQYLAGRNGSAVAGLRAANATVRNNRKKQILESTVNKHLFAVAAAACAVSGAAFAQSSSSVTLYGIADAGISFQNHVNGGANGSGSVTGVTSGGLSGSRWGLRGAEDLGGNLKGIFVLESGFDIDTGKSAQGGRLFGRQAYVGLQGDFGAVTLGRQQNSLYDLFGAYDPMGAGPVYSLNSVDNQFNGRADNAIKYTGKFGGLTATGFYSFGRDVNAGLGGEVPGQFKVGTNFGGGLAYANGPFSVGAAYDQYQGSTIATSDLSARRAAIGASYAFGDAKAFAGYRWMRDEVTTGTARHDNLYWLGALYKFTPAFTLTGAAYYTDARTDSKDSWMFVLNADYAFSKRTDAYVLLGYVTNKGNATYGVTGTPNTLPGQNQTGAMVGVRHRF</sequence>
<dbReference type="Proteomes" id="UP000672657">
    <property type="component" value="Unassembled WGS sequence"/>
</dbReference>
<evidence type="ECO:0000259" key="11">
    <source>
        <dbReference type="Pfam" id="PF13609"/>
    </source>
</evidence>
<organism evidence="12 13">
    <name type="scientific">Cupriavidus numazuensis</name>
    <dbReference type="NCBI Taxonomy" id="221992"/>
    <lineage>
        <taxon>Bacteria</taxon>
        <taxon>Pseudomonadati</taxon>
        <taxon>Pseudomonadota</taxon>
        <taxon>Betaproteobacteria</taxon>
        <taxon>Burkholderiales</taxon>
        <taxon>Burkholderiaceae</taxon>
        <taxon>Cupriavidus</taxon>
    </lineage>
</organism>
<dbReference type="EMBL" id="CAJPVI010000013">
    <property type="protein sequence ID" value="CAG2144404.1"/>
    <property type="molecule type" value="Genomic_DNA"/>
</dbReference>
<proteinExistence type="predicted"/>
<keyword evidence="13" id="KW-1185">Reference proteome</keyword>
<keyword evidence="5" id="KW-0812">Transmembrane</keyword>
<comment type="subcellular location">
    <subcellularLocation>
        <location evidence="1">Cell outer membrane</location>
        <topology evidence="1">Multi-pass membrane protein</topology>
    </subcellularLocation>
</comment>
<keyword evidence="3" id="KW-0813">Transport</keyword>
<dbReference type="CDD" id="cd00342">
    <property type="entry name" value="gram_neg_porins"/>
    <property type="match status" value="1"/>
</dbReference>
<dbReference type="InterPro" id="IPR002299">
    <property type="entry name" value="Porin_Neis"/>
</dbReference>
<protein>
    <submittedName>
        <fullName evidence="12">Outer membrane porin protein</fullName>
    </submittedName>
</protein>
<gene>
    <name evidence="12" type="ORF">LMG26411_02566</name>
</gene>
<evidence type="ECO:0000313" key="13">
    <source>
        <dbReference type="Proteomes" id="UP000672657"/>
    </source>
</evidence>
<keyword evidence="8" id="KW-0626">Porin</keyword>
<feature type="domain" description="Porin" evidence="11">
    <location>
        <begin position="49"/>
        <end position="367"/>
    </location>
</feature>
<accession>A0ABN7PWW6</accession>
<evidence type="ECO:0000256" key="1">
    <source>
        <dbReference type="ARBA" id="ARBA00004571"/>
    </source>
</evidence>
<comment type="caution">
    <text evidence="12">The sequence shown here is derived from an EMBL/GenBank/DDBJ whole genome shotgun (WGS) entry which is preliminary data.</text>
</comment>
<dbReference type="Gene3D" id="2.40.160.10">
    <property type="entry name" value="Porin"/>
    <property type="match status" value="1"/>
</dbReference>
<evidence type="ECO:0000256" key="9">
    <source>
        <dbReference type="ARBA" id="ARBA00023136"/>
    </source>
</evidence>
<evidence type="ECO:0000256" key="10">
    <source>
        <dbReference type="ARBA" id="ARBA00023237"/>
    </source>
</evidence>
<comment type="subunit">
    <text evidence="2">Homotrimer.</text>
</comment>
<evidence type="ECO:0000256" key="4">
    <source>
        <dbReference type="ARBA" id="ARBA00022452"/>
    </source>
</evidence>
<keyword evidence="9" id="KW-0472">Membrane</keyword>
<dbReference type="InterPro" id="IPR023614">
    <property type="entry name" value="Porin_dom_sf"/>
</dbReference>